<dbReference type="InterPro" id="IPR014721">
    <property type="entry name" value="Ribsml_uS5_D2-typ_fold_subgr"/>
</dbReference>
<dbReference type="Proteomes" id="UP000256661">
    <property type="component" value="Unassembled WGS sequence"/>
</dbReference>
<accession>A0A3D9T420</accession>
<name>A0A3D9T420_9ACTN</name>
<feature type="domain" description="GHMP kinase N-terminal" evidence="3">
    <location>
        <begin position="68"/>
        <end position="138"/>
    </location>
</feature>
<dbReference type="Gene3D" id="3.30.230.10">
    <property type="match status" value="1"/>
</dbReference>
<keyword evidence="2 5" id="KW-0418">Kinase</keyword>
<keyword evidence="6" id="KW-1185">Reference proteome</keyword>
<proteinExistence type="predicted"/>
<gene>
    <name evidence="5" type="ORF">DFJ69_4051</name>
</gene>
<sequence>MTAVVRTGTGHAPAHHGELLQGVFHDADGRLRRALVTLPHPGGPGSRAIFHPDRSGRVEARGREKVRRAALLALGEFSPYPPGERGGRVHLTSDVPPGIGMGSSTSDVTAAIRAVADAHVITPGPIDVARLAVLAEGASDPVMIDGVVLFAQREGRILETLGPSLPPMVVIGCDTRSGGAGIDTLALPPPHYTEREIRAFASLRTALRRAVDRGDPLLVGRVASASARLNQRHLPNPRLSALLALCRSHGGCGVQIAHSGTVAGLIFDPRRPGTPRNVRRCAARLTEQGLTITAVLDL</sequence>
<dbReference type="InterPro" id="IPR013750">
    <property type="entry name" value="GHMP_kinase_C_dom"/>
</dbReference>
<evidence type="ECO:0000313" key="6">
    <source>
        <dbReference type="Proteomes" id="UP000256661"/>
    </source>
</evidence>
<comment type="caution">
    <text evidence="5">The sequence shown here is derived from an EMBL/GenBank/DDBJ whole genome shotgun (WGS) entry which is preliminary data.</text>
</comment>
<dbReference type="Pfam" id="PF08544">
    <property type="entry name" value="GHMP_kinases_C"/>
    <property type="match status" value="1"/>
</dbReference>
<dbReference type="SUPFAM" id="SSF54211">
    <property type="entry name" value="Ribosomal protein S5 domain 2-like"/>
    <property type="match status" value="1"/>
</dbReference>
<dbReference type="GO" id="GO:0016301">
    <property type="term" value="F:kinase activity"/>
    <property type="evidence" value="ECO:0007669"/>
    <property type="project" value="UniProtKB-KW"/>
</dbReference>
<dbReference type="InterPro" id="IPR020568">
    <property type="entry name" value="Ribosomal_Su5_D2-typ_SF"/>
</dbReference>
<keyword evidence="1" id="KW-0808">Transferase</keyword>
<feature type="domain" description="GHMP kinase C-terminal" evidence="4">
    <location>
        <begin position="208"/>
        <end position="270"/>
    </location>
</feature>
<evidence type="ECO:0000313" key="5">
    <source>
        <dbReference type="EMBL" id="REE98561.1"/>
    </source>
</evidence>
<dbReference type="AlphaFoldDB" id="A0A3D9T420"/>
<dbReference type="Pfam" id="PF00288">
    <property type="entry name" value="GHMP_kinases_N"/>
    <property type="match status" value="1"/>
</dbReference>
<protein>
    <submittedName>
        <fullName evidence="5">Threonine kinase</fullName>
    </submittedName>
</protein>
<dbReference type="GO" id="GO:0005524">
    <property type="term" value="F:ATP binding"/>
    <property type="evidence" value="ECO:0007669"/>
    <property type="project" value="InterPro"/>
</dbReference>
<evidence type="ECO:0000256" key="2">
    <source>
        <dbReference type="ARBA" id="ARBA00022777"/>
    </source>
</evidence>
<organism evidence="5 6">
    <name type="scientific">Thermomonospora umbrina</name>
    <dbReference type="NCBI Taxonomy" id="111806"/>
    <lineage>
        <taxon>Bacteria</taxon>
        <taxon>Bacillati</taxon>
        <taxon>Actinomycetota</taxon>
        <taxon>Actinomycetes</taxon>
        <taxon>Streptosporangiales</taxon>
        <taxon>Thermomonosporaceae</taxon>
        <taxon>Thermomonospora</taxon>
    </lineage>
</organism>
<evidence type="ECO:0000259" key="4">
    <source>
        <dbReference type="Pfam" id="PF08544"/>
    </source>
</evidence>
<evidence type="ECO:0000259" key="3">
    <source>
        <dbReference type="Pfam" id="PF00288"/>
    </source>
</evidence>
<reference evidence="5 6" key="1">
    <citation type="submission" date="2018-08" db="EMBL/GenBank/DDBJ databases">
        <title>Sequencing the genomes of 1000 actinobacteria strains.</title>
        <authorList>
            <person name="Klenk H.-P."/>
        </authorList>
    </citation>
    <scope>NUCLEOTIDE SEQUENCE [LARGE SCALE GENOMIC DNA]</scope>
    <source>
        <strain evidence="5 6">DSM 43927</strain>
    </source>
</reference>
<dbReference type="InterPro" id="IPR006204">
    <property type="entry name" value="GHMP_kinase_N_dom"/>
</dbReference>
<evidence type="ECO:0000256" key="1">
    <source>
        <dbReference type="ARBA" id="ARBA00022679"/>
    </source>
</evidence>
<dbReference type="EMBL" id="QTTT01000001">
    <property type="protein sequence ID" value="REE98561.1"/>
    <property type="molecule type" value="Genomic_DNA"/>
</dbReference>